<dbReference type="CDD" id="cd09272">
    <property type="entry name" value="RNase_HI_RT_Ty1"/>
    <property type="match status" value="1"/>
</dbReference>
<reference evidence="1 2" key="1">
    <citation type="submission" date="2015-04" db="EMBL/GenBank/DDBJ databases">
        <title>Lasius niger genome sequencing.</title>
        <authorList>
            <person name="Konorov E.A."/>
            <person name="Nikitin M.A."/>
            <person name="Kirill M.V."/>
            <person name="Chang P."/>
        </authorList>
    </citation>
    <scope>NUCLEOTIDE SEQUENCE [LARGE SCALE GENOMIC DNA]</scope>
    <source>
        <tissue evidence="1">Whole</tissue>
    </source>
</reference>
<organism evidence="1 2">
    <name type="scientific">Lasius niger</name>
    <name type="common">Black garden ant</name>
    <dbReference type="NCBI Taxonomy" id="67767"/>
    <lineage>
        <taxon>Eukaryota</taxon>
        <taxon>Metazoa</taxon>
        <taxon>Ecdysozoa</taxon>
        <taxon>Arthropoda</taxon>
        <taxon>Hexapoda</taxon>
        <taxon>Insecta</taxon>
        <taxon>Pterygota</taxon>
        <taxon>Neoptera</taxon>
        <taxon>Endopterygota</taxon>
        <taxon>Hymenoptera</taxon>
        <taxon>Apocrita</taxon>
        <taxon>Aculeata</taxon>
        <taxon>Formicoidea</taxon>
        <taxon>Formicidae</taxon>
        <taxon>Formicinae</taxon>
        <taxon>Lasius</taxon>
        <taxon>Lasius</taxon>
    </lineage>
</organism>
<dbReference type="PANTHER" id="PTHR11439">
    <property type="entry name" value="GAG-POL-RELATED RETROTRANSPOSON"/>
    <property type="match status" value="1"/>
</dbReference>
<dbReference type="OrthoDB" id="8188638at2759"/>
<dbReference type="PaxDb" id="67767-A0A0J7JWL9"/>
<accession>A0A0J7JWL9</accession>
<dbReference type="STRING" id="67767.A0A0J7JWL9"/>
<dbReference type="EMBL" id="LBMM01026463">
    <property type="protein sequence ID" value="KMQ82311.1"/>
    <property type="molecule type" value="Genomic_DNA"/>
</dbReference>
<gene>
    <name evidence="1" type="ORF">RF55_23417</name>
</gene>
<dbReference type="Proteomes" id="UP000036403">
    <property type="component" value="Unassembled WGS sequence"/>
</dbReference>
<dbReference type="PANTHER" id="PTHR11439:SF483">
    <property type="entry name" value="PEPTIDE SYNTHASE GLIP-LIKE, PUTATIVE (AFU_ORTHOLOGUE AFUA_3G12920)-RELATED"/>
    <property type="match status" value="1"/>
</dbReference>
<dbReference type="InterPro" id="IPR043502">
    <property type="entry name" value="DNA/RNA_pol_sf"/>
</dbReference>
<proteinExistence type="predicted"/>
<evidence type="ECO:0000313" key="2">
    <source>
        <dbReference type="Proteomes" id="UP000036403"/>
    </source>
</evidence>
<dbReference type="SUPFAM" id="SSF56672">
    <property type="entry name" value="DNA/RNA polymerases"/>
    <property type="match status" value="1"/>
</dbReference>
<dbReference type="AlphaFoldDB" id="A0A0J7JWL9"/>
<dbReference type="GO" id="GO:0071897">
    <property type="term" value="P:DNA biosynthetic process"/>
    <property type="evidence" value="ECO:0007669"/>
    <property type="project" value="UniProtKB-ARBA"/>
</dbReference>
<evidence type="ECO:0000313" key="1">
    <source>
        <dbReference type="EMBL" id="KMQ82311.1"/>
    </source>
</evidence>
<protein>
    <submittedName>
        <fullName evidence="1">Retrovirus-related pol polyprotein from transposon tnt 1-94</fullName>
    </submittedName>
</protein>
<comment type="caution">
    <text evidence="1">The sequence shown here is derived from an EMBL/GenBank/DDBJ whole genome shotgun (WGS) entry which is preliminary data.</text>
</comment>
<name>A0A0J7JWL9_LASNI</name>
<sequence>MESSTDEEKTNTERKPYRELIGSLIYLANATRPDLAFAASALSRFCTNPEEAHWKLAKRVLRYLQRTIDYGITYTKDCEKMRAYVDSDWAGDVEDRRSCSGNVIILANGPISWELKKQKSVALSTMEAEYVALSEVCKEIVYLRCLLKHIAHFEYCVTNATEVHCDNQSAIELNKNHAFHRRSKHIDIRYHYSREIRDRSEINIKYLPTDKMIADILTKSLTKAKHEKCIKMLSLK</sequence>
<keyword evidence="2" id="KW-1185">Reference proteome</keyword>